<protein>
    <submittedName>
        <fullName evidence="2">Uncharacterized protein</fullName>
    </submittedName>
</protein>
<organism evidence="2 3">
    <name type="scientific">Nocardia fluminea</name>
    <dbReference type="NCBI Taxonomy" id="134984"/>
    <lineage>
        <taxon>Bacteria</taxon>
        <taxon>Bacillati</taxon>
        <taxon>Actinomycetota</taxon>
        <taxon>Actinomycetes</taxon>
        <taxon>Mycobacteriales</taxon>
        <taxon>Nocardiaceae</taxon>
        <taxon>Nocardia</taxon>
    </lineage>
</organism>
<evidence type="ECO:0000313" key="2">
    <source>
        <dbReference type="EMBL" id="PKV81150.1"/>
    </source>
</evidence>
<keyword evidence="3" id="KW-1185">Reference proteome</keyword>
<comment type="caution">
    <text evidence="2">The sequence shown here is derived from an EMBL/GenBank/DDBJ whole genome shotgun (WGS) entry which is preliminary data.</text>
</comment>
<evidence type="ECO:0000256" key="1">
    <source>
        <dbReference type="SAM" id="MobiDB-lite"/>
    </source>
</evidence>
<feature type="region of interest" description="Disordered" evidence="1">
    <location>
        <begin position="56"/>
        <end position="93"/>
    </location>
</feature>
<dbReference type="Proteomes" id="UP000233766">
    <property type="component" value="Unassembled WGS sequence"/>
</dbReference>
<dbReference type="AlphaFoldDB" id="A0A2N3VHR3"/>
<gene>
    <name evidence="2" type="ORF">ATK86_5612</name>
</gene>
<proteinExistence type="predicted"/>
<sequence>MTWEQIMTANRARKRANRARAAADGPSYTAAHYTDARGAGNPAILLTAVHSMVPASPGSPTVHHNTIAPPAIADSDGDERAPGPSTVSGPNRAFRRDGIDAVLAGNLPEYRAGVLQIVGRSRLLNYHRFKQLERSVCSDTVRMTP</sequence>
<name>A0A2N3VHR3_9NOCA</name>
<reference evidence="2 3" key="1">
    <citation type="submission" date="2017-12" db="EMBL/GenBank/DDBJ databases">
        <title>Sequencing the genomes of 1000 Actinobacteria strains.</title>
        <authorList>
            <person name="Klenk H.-P."/>
        </authorList>
    </citation>
    <scope>NUCLEOTIDE SEQUENCE [LARGE SCALE GENOMIC DNA]</scope>
    <source>
        <strain evidence="2 3">DSM 44489</strain>
    </source>
</reference>
<accession>A0A2N3VHR3</accession>
<dbReference type="EMBL" id="PJMW01000002">
    <property type="protein sequence ID" value="PKV81150.1"/>
    <property type="molecule type" value="Genomic_DNA"/>
</dbReference>
<evidence type="ECO:0000313" key="3">
    <source>
        <dbReference type="Proteomes" id="UP000233766"/>
    </source>
</evidence>